<dbReference type="InterPro" id="IPR005053">
    <property type="entry name" value="MobA_MobL"/>
</dbReference>
<sequence length="379" mass="44716">MILFFVFHGKRIQNGLKKTNDLNQEKQTELVKTFVQSQFVEKGMVADVNIHRDKSHNPHAHIMLTMRPFNEDGTWGEKRPFTGQLDEKGKKIYKDNPWDHKENVQNWRNNYQELVNKTYERLNFERRFDLRSYERQGKGELGTVHLGHIAAGMEKEAKKKALKEGIEYQPVTREGKLNLDIQNANRELRKYQHELAQINSTIIDLEQKKNEMDIRRSLEKSGLWNYLSPQEKTAITFVRNRMKEEVSFSVAFKCQSQFENWERALDKKLNAIKAEASIIDQSKELYNEYKNSPDNTIAKDRAEILKRDGFSIENYMEQLKERTLSFRKNLASFKLEKEKFIENKAKVEEAVKVLEGVTLTQAKILYKDDKKRMISLFTK</sequence>
<protein>
    <submittedName>
        <fullName evidence="5">MobA/MobL family protein</fullName>
    </submittedName>
</protein>
<reference evidence="5 6" key="1">
    <citation type="submission" date="2022-06" db="EMBL/GenBank/DDBJ databases">
        <authorList>
            <person name="Jeon C.O."/>
        </authorList>
    </citation>
    <scope>NUCLEOTIDE SEQUENCE [LARGE SCALE GENOMIC DNA]</scope>
    <source>
        <strain evidence="5 6">KCTC 13943</strain>
    </source>
</reference>
<evidence type="ECO:0000313" key="5">
    <source>
        <dbReference type="EMBL" id="MCM2534428.1"/>
    </source>
</evidence>
<evidence type="ECO:0000256" key="2">
    <source>
        <dbReference type="ARBA" id="ARBA00022971"/>
    </source>
</evidence>
<keyword evidence="2" id="KW-0184">Conjugation</keyword>
<comment type="caution">
    <text evidence="5">The sequence shown here is derived from an EMBL/GenBank/DDBJ whole genome shotgun (WGS) entry which is preliminary data.</text>
</comment>
<accession>A0ABT0WFU8</accession>
<feature type="domain" description="MobA/MobL protein" evidence="4">
    <location>
        <begin position="21"/>
        <end position="155"/>
    </location>
</feature>
<dbReference type="Proteomes" id="UP001523262">
    <property type="component" value="Unassembled WGS sequence"/>
</dbReference>
<organism evidence="5 6">
    <name type="scientific">Neobacillus pocheonensis</name>
    <dbReference type="NCBI Taxonomy" id="363869"/>
    <lineage>
        <taxon>Bacteria</taxon>
        <taxon>Bacillati</taxon>
        <taxon>Bacillota</taxon>
        <taxon>Bacilli</taxon>
        <taxon>Bacillales</taxon>
        <taxon>Bacillaceae</taxon>
        <taxon>Neobacillus</taxon>
    </lineage>
</organism>
<dbReference type="Gene3D" id="3.30.930.30">
    <property type="match status" value="1"/>
</dbReference>
<feature type="coiled-coil region" evidence="3">
    <location>
        <begin position="174"/>
        <end position="215"/>
    </location>
</feature>
<name>A0ABT0WFU8_9BACI</name>
<dbReference type="Pfam" id="PF03389">
    <property type="entry name" value="MobA_MobL"/>
    <property type="match status" value="1"/>
</dbReference>
<comment type="similarity">
    <text evidence="1">Belongs to the MobA/MobL family.</text>
</comment>
<dbReference type="EMBL" id="JAMQCR010000002">
    <property type="protein sequence ID" value="MCM2534428.1"/>
    <property type="molecule type" value="Genomic_DNA"/>
</dbReference>
<gene>
    <name evidence="5" type="ORF">NDK43_21435</name>
</gene>
<evidence type="ECO:0000259" key="4">
    <source>
        <dbReference type="Pfam" id="PF03389"/>
    </source>
</evidence>
<keyword evidence="6" id="KW-1185">Reference proteome</keyword>
<evidence type="ECO:0000256" key="1">
    <source>
        <dbReference type="ARBA" id="ARBA00010873"/>
    </source>
</evidence>
<evidence type="ECO:0000256" key="3">
    <source>
        <dbReference type="SAM" id="Coils"/>
    </source>
</evidence>
<proteinExistence type="inferred from homology"/>
<evidence type="ECO:0000313" key="6">
    <source>
        <dbReference type="Proteomes" id="UP001523262"/>
    </source>
</evidence>
<keyword evidence="3" id="KW-0175">Coiled coil</keyword>